<keyword evidence="2" id="KW-1185">Reference proteome</keyword>
<evidence type="ECO:0000313" key="1">
    <source>
        <dbReference type="EMBL" id="GMH25336.1"/>
    </source>
</evidence>
<protein>
    <submittedName>
        <fullName evidence="1">Uncharacterized protein</fullName>
    </submittedName>
</protein>
<dbReference type="AlphaFoldDB" id="A0AAD3Y3A5"/>
<dbReference type="Proteomes" id="UP001279734">
    <property type="component" value="Unassembled WGS sequence"/>
</dbReference>
<dbReference type="EMBL" id="BSYO01000029">
    <property type="protein sequence ID" value="GMH25336.1"/>
    <property type="molecule type" value="Genomic_DNA"/>
</dbReference>
<gene>
    <name evidence="1" type="ORF">Nepgr_027179</name>
</gene>
<name>A0AAD3Y3A5_NEPGR</name>
<evidence type="ECO:0000313" key="2">
    <source>
        <dbReference type="Proteomes" id="UP001279734"/>
    </source>
</evidence>
<sequence length="132" mass="14880">MNAFDDLCGLDPELFGWGYVTACCEIGGVRWFYAGCGVIGCDRSWRPADRGRIQNADRLLAFWFLWPISYATCDRSHLAPEIDLDGNFADLIWGAIHLSISFLLCWVGDRALSCALSVRTRFFRIGNYADVD</sequence>
<proteinExistence type="predicted"/>
<accession>A0AAD3Y3A5</accession>
<organism evidence="1 2">
    <name type="scientific">Nepenthes gracilis</name>
    <name type="common">Slender pitcher plant</name>
    <dbReference type="NCBI Taxonomy" id="150966"/>
    <lineage>
        <taxon>Eukaryota</taxon>
        <taxon>Viridiplantae</taxon>
        <taxon>Streptophyta</taxon>
        <taxon>Embryophyta</taxon>
        <taxon>Tracheophyta</taxon>
        <taxon>Spermatophyta</taxon>
        <taxon>Magnoliopsida</taxon>
        <taxon>eudicotyledons</taxon>
        <taxon>Gunneridae</taxon>
        <taxon>Pentapetalae</taxon>
        <taxon>Caryophyllales</taxon>
        <taxon>Nepenthaceae</taxon>
        <taxon>Nepenthes</taxon>
    </lineage>
</organism>
<reference evidence="1" key="1">
    <citation type="submission" date="2023-05" db="EMBL/GenBank/DDBJ databases">
        <title>Nepenthes gracilis genome sequencing.</title>
        <authorList>
            <person name="Fukushima K."/>
        </authorList>
    </citation>
    <scope>NUCLEOTIDE SEQUENCE</scope>
    <source>
        <strain evidence="1">SING2019-196</strain>
    </source>
</reference>
<comment type="caution">
    <text evidence="1">The sequence shown here is derived from an EMBL/GenBank/DDBJ whole genome shotgun (WGS) entry which is preliminary data.</text>
</comment>